<comment type="caution">
    <text evidence="8">The sequence shown here is derived from an EMBL/GenBank/DDBJ whole genome shotgun (WGS) entry which is preliminary data.</text>
</comment>
<evidence type="ECO:0000256" key="3">
    <source>
        <dbReference type="ARBA" id="ARBA00010617"/>
    </source>
</evidence>
<dbReference type="Gene3D" id="1.10.630.10">
    <property type="entry name" value="Cytochrome P450"/>
    <property type="match status" value="1"/>
</dbReference>
<evidence type="ECO:0000256" key="7">
    <source>
        <dbReference type="ARBA" id="ARBA00023004"/>
    </source>
</evidence>
<evidence type="ECO:0000256" key="1">
    <source>
        <dbReference type="ARBA" id="ARBA00001971"/>
    </source>
</evidence>
<sequence length="322" mass="36590">MFLMIEKIRHYSSYSINFSNILVTLTNDILSRVARGRKYSDGEAGGSTKFESLVKEVSELVGIFSPGDYVPGLNWIKRVNGFEAAVEKLARRVDEFLEDSSNEADLVYILLEVQRENIAVSPIENDTIKAVIFDIFAAGTDTIYTTLEWTIAELLRHPKVMEKLQNEVRQVARSKLDITEDDLEKLHYLKAVMQESLRLHPPFPLLLPRESTQDSSVSGYDIALGTRVITNSWAIGRDPFVWENPNDFQPERFLNTGIDFRGLNFEYIPFGVGWRDYPDITFSIAVDEFALAKLMLHFNFALPLGVAEKDFDITEAHGIIVT</sequence>
<comment type="cofactor">
    <cofactor evidence="1">
        <name>heme</name>
        <dbReference type="ChEBI" id="CHEBI:30413"/>
    </cofactor>
</comment>
<dbReference type="PRINTS" id="PR00463">
    <property type="entry name" value="EP450I"/>
</dbReference>
<comment type="similarity">
    <text evidence="3">Belongs to the cytochrome P450 family.</text>
</comment>
<evidence type="ECO:0000256" key="2">
    <source>
        <dbReference type="ARBA" id="ARBA00004167"/>
    </source>
</evidence>
<evidence type="ECO:0000256" key="5">
    <source>
        <dbReference type="ARBA" id="ARBA00022723"/>
    </source>
</evidence>
<dbReference type="Pfam" id="PF00067">
    <property type="entry name" value="p450"/>
    <property type="match status" value="1"/>
</dbReference>
<gene>
    <name evidence="8" type="ORF">OLEA9_A073669</name>
</gene>
<evidence type="ECO:0000256" key="6">
    <source>
        <dbReference type="ARBA" id="ARBA00023002"/>
    </source>
</evidence>
<dbReference type="InterPro" id="IPR036396">
    <property type="entry name" value="Cyt_P450_sf"/>
</dbReference>
<dbReference type="PRINTS" id="PR00385">
    <property type="entry name" value="P450"/>
</dbReference>
<dbReference type="Gramene" id="OE9A073669T1">
    <property type="protein sequence ID" value="OE9A073669C1"/>
    <property type="gene ID" value="OE9A073669"/>
</dbReference>
<comment type="subcellular location">
    <subcellularLocation>
        <location evidence="2">Membrane</location>
        <topology evidence="2">Single-pass membrane protein</topology>
    </subcellularLocation>
</comment>
<dbReference type="AlphaFoldDB" id="A0A8S0PPQ5"/>
<dbReference type="GO" id="GO:0005506">
    <property type="term" value="F:iron ion binding"/>
    <property type="evidence" value="ECO:0007669"/>
    <property type="project" value="InterPro"/>
</dbReference>
<dbReference type="PANTHER" id="PTHR47955:SF15">
    <property type="entry name" value="CYTOCHROME P450 71A2-LIKE"/>
    <property type="match status" value="1"/>
</dbReference>
<keyword evidence="9" id="KW-1185">Reference proteome</keyword>
<dbReference type="InterPro" id="IPR001128">
    <property type="entry name" value="Cyt_P450"/>
</dbReference>
<keyword evidence="6" id="KW-0560">Oxidoreductase</keyword>
<keyword evidence="5" id="KW-0479">Metal-binding</keyword>
<organism evidence="8 9">
    <name type="scientific">Olea europaea subsp. europaea</name>
    <dbReference type="NCBI Taxonomy" id="158383"/>
    <lineage>
        <taxon>Eukaryota</taxon>
        <taxon>Viridiplantae</taxon>
        <taxon>Streptophyta</taxon>
        <taxon>Embryophyta</taxon>
        <taxon>Tracheophyta</taxon>
        <taxon>Spermatophyta</taxon>
        <taxon>Magnoliopsida</taxon>
        <taxon>eudicotyledons</taxon>
        <taxon>Gunneridae</taxon>
        <taxon>Pentapetalae</taxon>
        <taxon>asterids</taxon>
        <taxon>lamiids</taxon>
        <taxon>Lamiales</taxon>
        <taxon>Oleaceae</taxon>
        <taxon>Oleeae</taxon>
        <taxon>Olea</taxon>
    </lineage>
</organism>
<dbReference type="GO" id="GO:0004497">
    <property type="term" value="F:monooxygenase activity"/>
    <property type="evidence" value="ECO:0007669"/>
    <property type="project" value="InterPro"/>
</dbReference>
<keyword evidence="4" id="KW-0349">Heme</keyword>
<dbReference type="GO" id="GO:0016020">
    <property type="term" value="C:membrane"/>
    <property type="evidence" value="ECO:0007669"/>
    <property type="project" value="UniProtKB-SubCell"/>
</dbReference>
<evidence type="ECO:0000256" key="4">
    <source>
        <dbReference type="ARBA" id="ARBA00022617"/>
    </source>
</evidence>
<dbReference type="Proteomes" id="UP000594638">
    <property type="component" value="Unassembled WGS sequence"/>
</dbReference>
<protein>
    <submittedName>
        <fullName evidence="8">Cytochrome P450 71A6-like</fullName>
    </submittedName>
</protein>
<name>A0A8S0PPQ5_OLEEU</name>
<reference evidence="8 9" key="1">
    <citation type="submission" date="2019-12" db="EMBL/GenBank/DDBJ databases">
        <authorList>
            <person name="Alioto T."/>
            <person name="Alioto T."/>
            <person name="Gomez Garrido J."/>
        </authorList>
    </citation>
    <scope>NUCLEOTIDE SEQUENCE [LARGE SCALE GENOMIC DNA]</scope>
</reference>
<proteinExistence type="inferred from homology"/>
<dbReference type="GO" id="GO:0016705">
    <property type="term" value="F:oxidoreductase activity, acting on paired donors, with incorporation or reduction of molecular oxygen"/>
    <property type="evidence" value="ECO:0007669"/>
    <property type="project" value="InterPro"/>
</dbReference>
<evidence type="ECO:0000313" key="8">
    <source>
        <dbReference type="EMBL" id="CAA2954104.1"/>
    </source>
</evidence>
<dbReference type="PANTHER" id="PTHR47955">
    <property type="entry name" value="CYTOCHROME P450 FAMILY 71 PROTEIN"/>
    <property type="match status" value="1"/>
</dbReference>
<dbReference type="InterPro" id="IPR002401">
    <property type="entry name" value="Cyt_P450_E_grp-I"/>
</dbReference>
<accession>A0A8S0PPQ5</accession>
<dbReference type="SUPFAM" id="SSF48264">
    <property type="entry name" value="Cytochrome P450"/>
    <property type="match status" value="1"/>
</dbReference>
<dbReference type="GO" id="GO:0020037">
    <property type="term" value="F:heme binding"/>
    <property type="evidence" value="ECO:0007669"/>
    <property type="project" value="InterPro"/>
</dbReference>
<evidence type="ECO:0000313" key="9">
    <source>
        <dbReference type="Proteomes" id="UP000594638"/>
    </source>
</evidence>
<keyword evidence="7" id="KW-0408">Iron</keyword>
<dbReference type="OrthoDB" id="1470350at2759"/>
<dbReference type="EMBL" id="CACTIH010000106">
    <property type="protein sequence ID" value="CAA2954104.1"/>
    <property type="molecule type" value="Genomic_DNA"/>
</dbReference>